<dbReference type="GO" id="GO:0004423">
    <property type="term" value="F:iduronate-2-sulfatase activity"/>
    <property type="evidence" value="ECO:0007669"/>
    <property type="project" value="InterPro"/>
</dbReference>
<reference evidence="10" key="1">
    <citation type="submission" date="2016-11" db="EMBL/GenBank/DDBJ databases">
        <authorList>
            <person name="Varghese N."/>
            <person name="Submissions S."/>
        </authorList>
    </citation>
    <scope>NUCLEOTIDE SEQUENCE [LARGE SCALE GENOMIC DNA]</scope>
    <source>
        <strain evidence="10">DSM 17539</strain>
    </source>
</reference>
<keyword evidence="6" id="KW-0106">Calcium</keyword>
<keyword evidence="7" id="KW-0472">Membrane</keyword>
<dbReference type="OrthoDB" id="9763552at2"/>
<feature type="transmembrane region" description="Helical" evidence="7">
    <location>
        <begin position="6"/>
        <end position="29"/>
    </location>
</feature>
<dbReference type="InterPro" id="IPR000917">
    <property type="entry name" value="Sulfatase_N"/>
</dbReference>
<dbReference type="Pfam" id="PF00884">
    <property type="entry name" value="Sulfatase"/>
    <property type="match status" value="1"/>
</dbReference>
<sequence>MNCTLYSPSIFFGKAFKISFFAFFLLIAGCKNDKKGKEKELVAHPNVLFISLDDMNDWIQPLAGSSQTLTPNLDKFAENSVNFTKNYCPSPGCNPSRSAVLTGVHTYNSGMYSNYQDWRKVPKLSNTLTLGQHFKNNGYRTVGAGKIFHYQQVDTLGWDDYYPSIKKPMPDDPFPEKTPVNMKPFEHMYSMFDWSGLSVDDKDMGDYKTVDFISEQLGKEQDKPFFFAAGIYRPHLPWYVPQKYYDMFPLDEIELPNLMEGDTTDLGPFAKELISRGGNYHKHVTEADQWKKAIQGYLASVAFSDAMVGRLLEALEQSPYADNTIVVLWSDHGWQLGEKNHWRKFALWENVIRSVLMIKVPEHLEKMPNGSKNGVATSNLTSLMDIYPTLVDLCNLPDKEDMDGVSLRPILQDPEKEVKRPIITTYDYGSYSVRYQNWHLIDYIDGYSELYNLENDPEEWYNLDKVDSLLAVKSKLRSFIPADPVAFPESSLIPLGEHHIPPIRSKEHYESTERKQRMERFNGSK</sequence>
<dbReference type="GO" id="GO:0046872">
    <property type="term" value="F:metal ion binding"/>
    <property type="evidence" value="ECO:0007669"/>
    <property type="project" value="UniProtKB-KW"/>
</dbReference>
<keyword evidence="4" id="KW-0732">Signal</keyword>
<evidence type="ECO:0000256" key="4">
    <source>
        <dbReference type="ARBA" id="ARBA00022729"/>
    </source>
</evidence>
<evidence type="ECO:0000256" key="7">
    <source>
        <dbReference type="SAM" id="Phobius"/>
    </source>
</evidence>
<evidence type="ECO:0000256" key="6">
    <source>
        <dbReference type="ARBA" id="ARBA00022837"/>
    </source>
</evidence>
<evidence type="ECO:0000313" key="9">
    <source>
        <dbReference type="EMBL" id="SHF75497.1"/>
    </source>
</evidence>
<evidence type="ECO:0000256" key="5">
    <source>
        <dbReference type="ARBA" id="ARBA00022801"/>
    </source>
</evidence>
<name>A0A1M5E8F5_9FLAO</name>
<protein>
    <submittedName>
        <fullName evidence="9">Arylsulfatase A</fullName>
    </submittedName>
</protein>
<keyword evidence="3" id="KW-0479">Metal-binding</keyword>
<keyword evidence="7" id="KW-1133">Transmembrane helix</keyword>
<dbReference type="GO" id="GO:0005737">
    <property type="term" value="C:cytoplasm"/>
    <property type="evidence" value="ECO:0007669"/>
    <property type="project" value="TreeGrafter"/>
</dbReference>
<dbReference type="RefSeq" id="WP_084532646.1">
    <property type="nucleotide sequence ID" value="NZ_FQUX01000007.1"/>
</dbReference>
<keyword evidence="5" id="KW-0378">Hydrolase</keyword>
<feature type="domain" description="Sulfatase N-terminal" evidence="8">
    <location>
        <begin position="45"/>
        <end position="394"/>
    </location>
</feature>
<organism evidence="9 10">
    <name type="scientific">Arenibacter palladensis</name>
    <dbReference type="NCBI Taxonomy" id="237373"/>
    <lineage>
        <taxon>Bacteria</taxon>
        <taxon>Pseudomonadati</taxon>
        <taxon>Bacteroidota</taxon>
        <taxon>Flavobacteriia</taxon>
        <taxon>Flavobacteriales</taxon>
        <taxon>Flavobacteriaceae</taxon>
        <taxon>Arenibacter</taxon>
    </lineage>
</organism>
<dbReference type="Proteomes" id="UP000184406">
    <property type="component" value="Unassembled WGS sequence"/>
</dbReference>
<evidence type="ECO:0000256" key="3">
    <source>
        <dbReference type="ARBA" id="ARBA00022723"/>
    </source>
</evidence>
<evidence type="ECO:0000259" key="8">
    <source>
        <dbReference type="Pfam" id="PF00884"/>
    </source>
</evidence>
<comment type="similarity">
    <text evidence="2">Belongs to the sulfatase family.</text>
</comment>
<evidence type="ECO:0000256" key="1">
    <source>
        <dbReference type="ARBA" id="ARBA00001913"/>
    </source>
</evidence>
<evidence type="ECO:0000256" key="2">
    <source>
        <dbReference type="ARBA" id="ARBA00008779"/>
    </source>
</evidence>
<gene>
    <name evidence="9" type="ORF">SAMN03080594_10732</name>
</gene>
<accession>A0A1M5E8F5</accession>
<comment type="cofactor">
    <cofactor evidence="1">
        <name>Ca(2+)</name>
        <dbReference type="ChEBI" id="CHEBI:29108"/>
    </cofactor>
</comment>
<dbReference type="Gene3D" id="3.40.720.10">
    <property type="entry name" value="Alkaline Phosphatase, subunit A"/>
    <property type="match status" value="1"/>
</dbReference>
<keyword evidence="7" id="KW-0812">Transmembrane</keyword>
<proteinExistence type="inferred from homology"/>
<dbReference type="AlphaFoldDB" id="A0A1M5E8F5"/>
<dbReference type="PANTHER" id="PTHR45953">
    <property type="entry name" value="IDURONATE 2-SULFATASE"/>
    <property type="match status" value="1"/>
</dbReference>
<dbReference type="InterPro" id="IPR017850">
    <property type="entry name" value="Alkaline_phosphatase_core_sf"/>
</dbReference>
<evidence type="ECO:0000313" key="10">
    <source>
        <dbReference type="Proteomes" id="UP000184406"/>
    </source>
</evidence>
<keyword evidence="10" id="KW-1185">Reference proteome</keyword>
<dbReference type="InterPro" id="IPR035874">
    <property type="entry name" value="IDS"/>
</dbReference>
<dbReference type="PANTHER" id="PTHR45953:SF1">
    <property type="entry name" value="IDURONATE 2-SULFATASE"/>
    <property type="match status" value="1"/>
</dbReference>
<dbReference type="SUPFAM" id="SSF53649">
    <property type="entry name" value="Alkaline phosphatase-like"/>
    <property type="match status" value="1"/>
</dbReference>
<dbReference type="EMBL" id="FQUX01000007">
    <property type="protein sequence ID" value="SHF75497.1"/>
    <property type="molecule type" value="Genomic_DNA"/>
</dbReference>
<dbReference type="CDD" id="cd16030">
    <property type="entry name" value="iduronate-2-sulfatase"/>
    <property type="match status" value="1"/>
</dbReference>